<dbReference type="Gene3D" id="3.40.50.2000">
    <property type="entry name" value="Glycogen Phosphorylase B"/>
    <property type="match status" value="2"/>
</dbReference>
<dbReference type="GO" id="GO:0016757">
    <property type="term" value="F:glycosyltransferase activity"/>
    <property type="evidence" value="ECO:0007669"/>
    <property type="project" value="UniProtKB-KW"/>
</dbReference>
<evidence type="ECO:0000256" key="1">
    <source>
        <dbReference type="ARBA" id="ARBA00022676"/>
    </source>
</evidence>
<dbReference type="SUPFAM" id="SSF53756">
    <property type="entry name" value="UDP-Glycosyltransferase/glycogen phosphorylase"/>
    <property type="match status" value="1"/>
</dbReference>
<dbReference type="Proteomes" id="UP000199423">
    <property type="component" value="Unassembled WGS sequence"/>
</dbReference>
<keyword evidence="2 4" id="KW-0808">Transferase</keyword>
<dbReference type="CDD" id="cd03801">
    <property type="entry name" value="GT4_PimA-like"/>
    <property type="match status" value="1"/>
</dbReference>
<dbReference type="InterPro" id="IPR001296">
    <property type="entry name" value="Glyco_trans_1"/>
</dbReference>
<dbReference type="PANTHER" id="PTHR12526">
    <property type="entry name" value="GLYCOSYLTRANSFERASE"/>
    <property type="match status" value="1"/>
</dbReference>
<dbReference type="EMBL" id="FPCH01000002">
    <property type="protein sequence ID" value="SFV34592.1"/>
    <property type="molecule type" value="Genomic_DNA"/>
</dbReference>
<keyword evidence="5" id="KW-1185">Reference proteome</keyword>
<reference evidence="5" key="1">
    <citation type="submission" date="2016-10" db="EMBL/GenBank/DDBJ databases">
        <authorList>
            <person name="Varghese N."/>
            <person name="Submissions S."/>
        </authorList>
    </citation>
    <scope>NUCLEOTIDE SEQUENCE [LARGE SCALE GENOMIC DNA]</scope>
    <source>
        <strain evidence="5">DSM 1565</strain>
    </source>
</reference>
<evidence type="ECO:0000313" key="4">
    <source>
        <dbReference type="EMBL" id="SFV34592.1"/>
    </source>
</evidence>
<dbReference type="STRING" id="51670.SAMN04488557_2373"/>
<keyword evidence="1" id="KW-0328">Glycosyltransferase</keyword>
<dbReference type="Pfam" id="PF00534">
    <property type="entry name" value="Glycos_transf_1"/>
    <property type="match status" value="1"/>
</dbReference>
<evidence type="ECO:0000259" key="3">
    <source>
        <dbReference type="Pfam" id="PF00534"/>
    </source>
</evidence>
<dbReference type="RefSeq" id="WP_092867861.1">
    <property type="nucleotide sequence ID" value="NZ_FPCH01000002.1"/>
</dbReference>
<dbReference type="PANTHER" id="PTHR12526:SF510">
    <property type="entry name" value="D-INOSITOL 3-PHOSPHATE GLYCOSYLTRANSFERASE"/>
    <property type="match status" value="1"/>
</dbReference>
<sequence>MHDQASLRFAVLQPGARLHYALPAVLQRAGMLQRLYTDFANVGPLRHLEKFLPRSLQPAPVRRMLGRKVPADIPRSKVREVRADIVRDRVVRLFSNGALNNAASMLAVARKERFGGANAIYTVLVNEDIEACREAKEGSRTIVHEAMLGPDVGLWLEEEHKRFPGRLHGTFSVDRVHAGRERDRMKYQLADLIIAPSDFVKRAVVELGADVSRVDVVPYGIDASWLEADPRPVQGRALFVGSVGLRKGSHYLAEAARLLTQRSVSCDVRVVGPVDHRILRDPLFFGPDYVGQIPRTKVREEFTTADVFVLPTLCEGSALVHLEAMACGVPVVTTPNCGSVVRDGVDGIIVPIRSATAIADAIERIVTDRNLREAMSRNARERAAEFTLERYGDRLVAALCKLRPTN</sequence>
<dbReference type="AlphaFoldDB" id="A0A1I7NIV7"/>
<name>A0A1I7NIV7_9HYPH</name>
<evidence type="ECO:0000313" key="5">
    <source>
        <dbReference type="Proteomes" id="UP000199423"/>
    </source>
</evidence>
<organism evidence="4 5">
    <name type="scientific">Hyphomicrobium facile</name>
    <dbReference type="NCBI Taxonomy" id="51670"/>
    <lineage>
        <taxon>Bacteria</taxon>
        <taxon>Pseudomonadati</taxon>
        <taxon>Pseudomonadota</taxon>
        <taxon>Alphaproteobacteria</taxon>
        <taxon>Hyphomicrobiales</taxon>
        <taxon>Hyphomicrobiaceae</taxon>
        <taxon>Hyphomicrobium</taxon>
    </lineage>
</organism>
<protein>
    <submittedName>
        <fullName evidence="4">Glycosyltransferase involved in cell wall bisynthesis</fullName>
    </submittedName>
</protein>
<evidence type="ECO:0000256" key="2">
    <source>
        <dbReference type="ARBA" id="ARBA00022679"/>
    </source>
</evidence>
<dbReference type="OrthoDB" id="9781738at2"/>
<feature type="domain" description="Glycosyl transferase family 1" evidence="3">
    <location>
        <begin position="237"/>
        <end position="382"/>
    </location>
</feature>
<proteinExistence type="predicted"/>
<gene>
    <name evidence="4" type="ORF">SAMN04488557_2373</name>
</gene>
<accession>A0A1I7NIV7</accession>